<dbReference type="AlphaFoldDB" id="A0A4Q1UI97"/>
<dbReference type="Gene3D" id="3.40.1620.10">
    <property type="entry name" value="YefM-like domain"/>
    <property type="match status" value="1"/>
</dbReference>
<sequence>MKTYTPAALHKNLSDVLNKVAVGNEAIGVTLDQLTGSNKSVVLLNKSRYRELEELAFLHRTGTLDVVTHRMDNEKLGDFDKENVY</sequence>
<reference evidence="2 4" key="1">
    <citation type="submission" date="2017-01" db="EMBL/GenBank/DDBJ databases">
        <title>Lactobacillus chiayiensis sp. nov., a lactic acid bacterium isolated from compost.</title>
        <authorList>
            <person name="Huang C.-H."/>
        </authorList>
    </citation>
    <scope>NUCLEOTIDE SEQUENCE [LARGE SCALE GENOMIC DNA]</scope>
    <source>
        <strain evidence="4">chh01</strain>
        <strain evidence="2">Chh01</strain>
    </source>
</reference>
<dbReference type="RefSeq" id="WP_129300666.1">
    <property type="nucleotide sequence ID" value="NZ_CP107523.1"/>
</dbReference>
<dbReference type="Proteomes" id="UP001164790">
    <property type="component" value="Chromosome"/>
</dbReference>
<protein>
    <submittedName>
        <fullName evidence="2">Prevent-host-death protein</fullName>
    </submittedName>
</protein>
<dbReference type="EMBL" id="MSSM01000001">
    <property type="protein sequence ID" value="RXT30728.1"/>
    <property type="molecule type" value="Genomic_DNA"/>
</dbReference>
<proteinExistence type="inferred from homology"/>
<keyword evidence="5" id="KW-1185">Reference proteome</keyword>
<name>A0A4Q1UI97_9LACO</name>
<evidence type="ECO:0000313" key="4">
    <source>
        <dbReference type="Proteomes" id="UP000290475"/>
    </source>
</evidence>
<organism evidence="2 4">
    <name type="scientific">Lacticaseibacillus chiayiensis</name>
    <dbReference type="NCBI Taxonomy" id="2100821"/>
    <lineage>
        <taxon>Bacteria</taxon>
        <taxon>Bacillati</taxon>
        <taxon>Bacillota</taxon>
        <taxon>Bacilli</taxon>
        <taxon>Lactobacillales</taxon>
        <taxon>Lactobacillaceae</taxon>
        <taxon>Lacticaseibacillus</taxon>
    </lineage>
</organism>
<evidence type="ECO:0000313" key="3">
    <source>
        <dbReference type="EMBL" id="UYN56314.1"/>
    </source>
</evidence>
<dbReference type="Proteomes" id="UP000290475">
    <property type="component" value="Unassembled WGS sequence"/>
</dbReference>
<evidence type="ECO:0000256" key="1">
    <source>
        <dbReference type="ARBA" id="ARBA00009981"/>
    </source>
</evidence>
<evidence type="ECO:0000313" key="5">
    <source>
        <dbReference type="Proteomes" id="UP001164790"/>
    </source>
</evidence>
<gene>
    <name evidence="2" type="ORF">BVJ53_00490</name>
    <name evidence="3" type="ORF">OFW50_12740</name>
</gene>
<reference evidence="3" key="2">
    <citation type="submission" date="2022-10" db="EMBL/GenBank/DDBJ databases">
        <title>Comparative genomic analysis and in-vitro probiotic properties of the potential probiotic L. chiayiensis AACE 3.</title>
        <authorList>
            <person name="Kang X."/>
        </authorList>
    </citation>
    <scope>NUCLEOTIDE SEQUENCE</scope>
    <source>
        <strain evidence="3">AACE 3</strain>
    </source>
</reference>
<comment type="similarity">
    <text evidence="1">Belongs to the phD/YefM antitoxin family.</text>
</comment>
<evidence type="ECO:0000313" key="2">
    <source>
        <dbReference type="EMBL" id="RXT30728.1"/>
    </source>
</evidence>
<dbReference type="SUPFAM" id="SSF143120">
    <property type="entry name" value="YefM-like"/>
    <property type="match status" value="1"/>
</dbReference>
<dbReference type="EMBL" id="CP107523">
    <property type="protein sequence ID" value="UYN56314.1"/>
    <property type="molecule type" value="Genomic_DNA"/>
</dbReference>
<accession>A0A4Q1UI97</accession>
<dbReference type="InterPro" id="IPR036165">
    <property type="entry name" value="YefM-like_sf"/>
</dbReference>